<dbReference type="Gene3D" id="3.90.1530.10">
    <property type="entry name" value="Conserved hypothetical protein from pyrococcus furiosus pfu- 392566-001, ParB domain"/>
    <property type="match status" value="1"/>
</dbReference>
<dbReference type="SMART" id="SM00470">
    <property type="entry name" value="ParB"/>
    <property type="match status" value="1"/>
</dbReference>
<dbReference type="GO" id="GO:0005737">
    <property type="term" value="C:cytoplasm"/>
    <property type="evidence" value="ECO:0007669"/>
    <property type="project" value="InterPro"/>
</dbReference>
<dbReference type="PANTHER" id="PTHR32305">
    <property type="match status" value="1"/>
</dbReference>
<dbReference type="Pfam" id="PF05593">
    <property type="entry name" value="RHS_repeat"/>
    <property type="match status" value="1"/>
</dbReference>
<dbReference type="Pfam" id="PF25023">
    <property type="entry name" value="TEN_YD-shell"/>
    <property type="match status" value="1"/>
</dbReference>
<dbReference type="InterPro" id="IPR022385">
    <property type="entry name" value="Rhs_assc_core"/>
</dbReference>
<evidence type="ECO:0000256" key="3">
    <source>
        <dbReference type="ARBA" id="ARBA00022737"/>
    </source>
</evidence>
<dbReference type="Proteomes" id="UP000528460">
    <property type="component" value="Unassembled WGS sequence"/>
</dbReference>
<evidence type="ECO:0000313" key="8">
    <source>
        <dbReference type="Proteomes" id="UP000528460"/>
    </source>
</evidence>
<comment type="caution">
    <text evidence="7">The sequence shown here is derived from an EMBL/GenBank/DDBJ whole genome shotgun (WGS) entry which is preliminary data.</text>
</comment>
<evidence type="ECO:0000313" key="7">
    <source>
        <dbReference type="EMBL" id="NOK11035.1"/>
    </source>
</evidence>
<feature type="chain" id="PRO_5031420378" evidence="5">
    <location>
        <begin position="39"/>
        <end position="2280"/>
    </location>
</feature>
<reference evidence="7 8" key="1">
    <citation type="submission" date="2020-05" db="EMBL/GenBank/DDBJ databases">
        <authorList>
            <person name="Whitworth D."/>
        </authorList>
    </citation>
    <scope>NUCLEOTIDE SEQUENCE [LARGE SCALE GENOMIC DNA]</scope>
    <source>
        <strain evidence="7 8">CA046A</strain>
    </source>
</reference>
<evidence type="ECO:0000256" key="1">
    <source>
        <dbReference type="ARBA" id="ARBA00004613"/>
    </source>
</evidence>
<dbReference type="EMBL" id="JABFJW010000135">
    <property type="protein sequence ID" value="NOK11035.1"/>
    <property type="molecule type" value="Genomic_DNA"/>
</dbReference>
<dbReference type="SUPFAM" id="SSF69318">
    <property type="entry name" value="Integrin alpha N-terminal domain"/>
    <property type="match status" value="2"/>
</dbReference>
<name>A0A7Y4NFK2_9BACT</name>
<dbReference type="Pfam" id="PF03534">
    <property type="entry name" value="SpvB"/>
    <property type="match status" value="1"/>
</dbReference>
<evidence type="ECO:0000259" key="6">
    <source>
        <dbReference type="SMART" id="SM00470"/>
    </source>
</evidence>
<accession>A0A7Y4NFK2</accession>
<evidence type="ECO:0000256" key="5">
    <source>
        <dbReference type="SAM" id="SignalP"/>
    </source>
</evidence>
<keyword evidence="4" id="KW-0843">Virulence</keyword>
<dbReference type="PROSITE" id="PS51257">
    <property type="entry name" value="PROKAR_LIPOPROTEIN"/>
    <property type="match status" value="1"/>
</dbReference>
<evidence type="ECO:0000256" key="2">
    <source>
        <dbReference type="ARBA" id="ARBA00022525"/>
    </source>
</evidence>
<dbReference type="NCBIfam" id="TIGR03696">
    <property type="entry name" value="Rhs_assc_core"/>
    <property type="match status" value="1"/>
</dbReference>
<dbReference type="CDD" id="cd16387">
    <property type="entry name" value="ParB_N_Srx"/>
    <property type="match status" value="1"/>
</dbReference>
<keyword evidence="3" id="KW-0677">Repeat</keyword>
<proteinExistence type="predicted"/>
<dbReference type="InterPro" id="IPR028994">
    <property type="entry name" value="Integrin_alpha_N"/>
</dbReference>
<organism evidence="7 8">
    <name type="scientific">Corallococcus exercitus</name>
    <dbReference type="NCBI Taxonomy" id="2316736"/>
    <lineage>
        <taxon>Bacteria</taxon>
        <taxon>Pseudomonadati</taxon>
        <taxon>Myxococcota</taxon>
        <taxon>Myxococcia</taxon>
        <taxon>Myxococcales</taxon>
        <taxon>Cystobacterineae</taxon>
        <taxon>Myxococcaceae</taxon>
        <taxon>Corallococcus</taxon>
    </lineage>
</organism>
<dbReference type="Gene3D" id="2.180.10.10">
    <property type="entry name" value="RHS repeat-associated core"/>
    <property type="match status" value="1"/>
</dbReference>
<dbReference type="Pfam" id="PF12256">
    <property type="entry name" value="TcdB_toxin_midN"/>
    <property type="match status" value="1"/>
</dbReference>
<dbReference type="InterPro" id="IPR056823">
    <property type="entry name" value="TEN-like_YD-shell"/>
</dbReference>
<feature type="domain" description="ParB-like N-terminal" evidence="6">
    <location>
        <begin position="2170"/>
        <end position="2256"/>
    </location>
</feature>
<dbReference type="InterPro" id="IPR050708">
    <property type="entry name" value="T6SS_VgrG/RHS"/>
</dbReference>
<gene>
    <name evidence="7" type="ORF">HNS30_18505</name>
</gene>
<dbReference type="InterPro" id="IPR003115">
    <property type="entry name" value="ParB_N"/>
</dbReference>
<dbReference type="InterPro" id="IPR003284">
    <property type="entry name" value="Sal_SpvB"/>
</dbReference>
<sequence>MDTQLRNAAPNRLKQLLSTSVLALYVVQLMGSCGPVPAQDDTRTLAKASAQLNGATSLTLPASTVVPTEKVDGYATGLTMGRLDVTSDGAATYALPFWVPPGRAGMQPSVGLSYSSRGGNGPVGVGWSLSGYSRISRCAPAMAKAGRRLPVSFTSTDDLCLDGSRLVLVDGTAWAVGARYRTEVDTFSQVTITEADANGPRQFEVRDRGGRILTYGGYGDAAEGSVLEGDRVRLTAAPSSGVSVTYEASRVRYAWAVSRVEDRSGNFMRMMYTLISQDHAVEQLLSKIDYTGALWSPELQPLRSINFLYSGMRQDVQYISGLKIRTSMRLDRVEMWAPTETVAASIQRVRTYDLFYRTDSVSGRSLLAELRECERENVCRRPLTFEWELGKRLNDPGLFEDVDTGVTQMALNGSITYPDPGTPGGIVYNTEARDFWTVQPLDLNGDGRDDILYRYVDRDQNEVRTPEWRFRLATGVGFGPEQRAINLPQSRVGDSLDDLVTVDMDMDGKTDVIGLNRTRTRNNPYGDGHYQLYTFTGSGFTERWSTSEELYDLCCDAVQDVLPPLMHVADLDGDGRPDLLRSRQEHNSDDTARWSYRLNTTSSAGQPAFSASLFLGSGFDRKLSPAGYATDMDGDGAVDVLLREPATYSTADTFEEYFNAVEVAPGACSGGTGSSCPIRTATFLSGLPWGQTQVPSAPPINHYLQRWSLDVNGDGLQDIVSTEKEARVNGAFVPRHLYLSLNTGVGYLPPQEIDIPADAMPGTSQLNRGRYIDNGLRITDFNFDGKQDLVLMDSYGSQSSTGPVQRSKVTVLESTGTGFIPRVLSIDVGVSTGDGGTVDSTLWKGTGYGNRFSRLLDVDGDGLTDMLLVRVSQDLTAYSLHIYRRTGGKPDQLTAVVDANGNRAEVSYKALTDFRTAGSLYTPGTCTYPQYCGALPLQVAEGITTPDGRGGTRRTTFQYADGRHDLPEHRWLGFASRTTRDMSTQQTQKIEMDNVRKVGTLYPWAGLPSVETVSFPLAGGKTLSLQTRREWDWRPGPESRTRFLCPVQEFSTEADSDQGPLRFTSITRDCDAYANVVLDESRIGKSSTDMAPHRHRVETDYSNYTYSWVIGMPLSTVEADTVPADARHPTERSVLRTLRYSYCVQHEYQEVETQQCPWSNRLYRVDIEPNASGPAGADVWSATTVSRDPTGQVTTVKQRGRGGVVKSFATREYDPVERMFPIVDEVFLDGQLAAPPHRTERLYQPSLGVLAIQQDANGVRSEWQYDGFGRLRRQGAPYRTGSQAVASAAHTTVSYGKEQSWTRITVKQDGGGEHVSLLDGFERLVEERERASDGTWSHATREYDALGRLWRQSFPYSEREVPALTVFSYDNAGRLLRQEVGGVVKEWREYEGRNVRIHSAGGERLLVMNARRQISESQELETLGAPQSVVTTSFTYAPFGMVDSVVDAKGNVTTMEYDVLGRRTRIVTPEAGASGTFYDSLGNIREQTNARGHVTIFERDLLGRPVSVQSPEGATRFEWDTAAFGVGALAWSRFGLLPDPGPTDVVLSYGYDALGRSHWETTSVDGGATTYRVDRTYDNYGRPASLLYPQVGAQPRLGVSFDYSGNNGQFTGTRDTLSGVSYWRALERNAAGQVTRELFRNGVSSLSRYDSQGQLRFLETQGSQGLLQRIAYAWNEGGQLRLRNDLLANVEEGFSYDALSRLKTWSVKTGCNNSMTSFDYDSVGNLLHRGVIQQGTDAFAEQQDYRYGEAGARPSALTSMGGEAFAYDETGNQVAWTAPNGDFRQVTYTSFNLPQDLESAQAGHLEFKYDAFQQRVLKLRNNGDSTLYVSGLYEKRQTAGVVSHVFSIPGASGPVAQVQWTEVGGGFNAETVYLHGDHLGSVETVSNQTGGVVQRRKYQPFGAQASPANPTQRVMPTTGSIRMGFTGHEDDAESSLVNMRGRLYDPRAGRFLSVDPFVSAPFSSQGYNRYSYVFNNPLSMTDPSGFTVEGVNGCYGCGGQSGVGLDLTRPAMAIVNWVIDGVAGAVSAIAESLPSSSDVNGAAHKMEDVSDGAGHAISSMANAAWEYEANRSLANRAMWASYPLLTAQSETVFTVADEASAGYSQWGLLGAGMGAVNSQVPIFSTWTAFSNAEDAWYNGNYKDVGFQGVLAVVAGVSVAGNIADGLNLTKLAGVGLLRRTHSIEGGGSSRRVIQMAELIEKEGYKLPPIDVVIHEGEMFVVDGHHRLAAAKMAGLLEVPVNVIRDIASHFSSWKTIEEVVQDAASVGPNSLRVKGQKVGF</sequence>
<dbReference type="InterPro" id="IPR022045">
    <property type="entry name" value="TcdB_toxin_mid/N"/>
</dbReference>
<feature type="signal peptide" evidence="5">
    <location>
        <begin position="1"/>
        <end position="38"/>
    </location>
</feature>
<comment type="subcellular location">
    <subcellularLocation>
        <location evidence="1">Secreted</location>
    </subcellularLocation>
</comment>
<dbReference type="GO" id="GO:0005576">
    <property type="term" value="C:extracellular region"/>
    <property type="evidence" value="ECO:0007669"/>
    <property type="project" value="UniProtKB-SubCell"/>
</dbReference>
<keyword evidence="5" id="KW-0732">Signal</keyword>
<evidence type="ECO:0000256" key="4">
    <source>
        <dbReference type="ARBA" id="ARBA00023026"/>
    </source>
</evidence>
<keyword evidence="2" id="KW-0964">Secreted</keyword>
<dbReference type="RefSeq" id="WP_171416078.1">
    <property type="nucleotide sequence ID" value="NZ_JABFJW010000135.1"/>
</dbReference>
<dbReference type="PANTHER" id="PTHR32305:SF15">
    <property type="entry name" value="PROTEIN RHSA-RELATED"/>
    <property type="match status" value="1"/>
</dbReference>
<protein>
    <submittedName>
        <fullName evidence="7">ParB N-terminal domain-containing protein</fullName>
    </submittedName>
</protein>
<dbReference type="InterPro" id="IPR031325">
    <property type="entry name" value="RHS_repeat"/>
</dbReference>
<dbReference type="Gene3D" id="2.130.10.130">
    <property type="entry name" value="Integrin alpha, N-terminal"/>
    <property type="match status" value="1"/>
</dbReference>
<dbReference type="InterPro" id="IPR036086">
    <property type="entry name" value="ParB/Sulfiredoxin_sf"/>
</dbReference>
<dbReference type="SUPFAM" id="SSF110849">
    <property type="entry name" value="ParB/Sulfiredoxin"/>
    <property type="match status" value="1"/>
</dbReference>